<keyword evidence="4 6" id="KW-1133">Transmembrane helix</keyword>
<reference evidence="8" key="1">
    <citation type="journal article" date="2013" name="Syst. Appl. Microbiol.">
        <title>New insights into the archaeal diversity of a hypersaline microbial mat obtained by a metagenomic approach.</title>
        <authorList>
            <person name="Lopez-Lopez A."/>
            <person name="Richter M."/>
            <person name="Pena A."/>
            <person name="Tamames J."/>
            <person name="Rossello-Mora R."/>
        </authorList>
    </citation>
    <scope>NUCLEOTIDE SEQUENCE</scope>
</reference>
<feature type="transmembrane region" description="Helical" evidence="6">
    <location>
        <begin position="144"/>
        <end position="161"/>
    </location>
</feature>
<feature type="transmembrane region" description="Helical" evidence="6">
    <location>
        <begin position="310"/>
        <end position="333"/>
    </location>
</feature>
<comment type="subcellular location">
    <subcellularLocation>
        <location evidence="1">Cell membrane</location>
        <topology evidence="1">Multi-pass membrane protein</topology>
    </subcellularLocation>
</comment>
<evidence type="ECO:0000256" key="3">
    <source>
        <dbReference type="ARBA" id="ARBA00022692"/>
    </source>
</evidence>
<proteinExistence type="predicted"/>
<feature type="transmembrane region" description="Helical" evidence="6">
    <location>
        <begin position="121"/>
        <end position="138"/>
    </location>
</feature>
<feature type="transmembrane region" description="Helical" evidence="6">
    <location>
        <begin position="469"/>
        <end position="489"/>
    </location>
</feature>
<evidence type="ECO:0000256" key="6">
    <source>
        <dbReference type="SAM" id="Phobius"/>
    </source>
</evidence>
<evidence type="ECO:0000256" key="5">
    <source>
        <dbReference type="ARBA" id="ARBA00023136"/>
    </source>
</evidence>
<feature type="transmembrane region" description="Helical" evidence="6">
    <location>
        <begin position="353"/>
        <end position="371"/>
    </location>
</feature>
<evidence type="ECO:0000256" key="4">
    <source>
        <dbReference type="ARBA" id="ARBA00022989"/>
    </source>
</evidence>
<feature type="transmembrane region" description="Helical" evidence="6">
    <location>
        <begin position="173"/>
        <end position="197"/>
    </location>
</feature>
<feature type="transmembrane region" description="Helical" evidence="6">
    <location>
        <begin position="391"/>
        <end position="409"/>
    </location>
</feature>
<dbReference type="InterPro" id="IPR050586">
    <property type="entry name" value="CPA3_Na-H_Antiporter_D"/>
</dbReference>
<feature type="transmembrane region" description="Helical" evidence="6">
    <location>
        <begin position="282"/>
        <end position="303"/>
    </location>
</feature>
<protein>
    <submittedName>
        <fullName evidence="8">Monovalent cation/H+ antiporter subunit D</fullName>
    </submittedName>
</protein>
<dbReference type="GO" id="GO:0005886">
    <property type="term" value="C:plasma membrane"/>
    <property type="evidence" value="ECO:0007669"/>
    <property type="project" value="UniProtKB-SubCell"/>
</dbReference>
<dbReference type="AlphaFoldDB" id="M1P0W9"/>
<sequence length="510" mass="55059">MIDFGISSPTFILGIPLLFAFLMPLVNKISDKVRDTFFLTGLAVTGFFVTIMTLHIVQDGSWLYVFGAENPSPENLFSYFRITFVADSFAALATITIFITALAAGIYSLRFMEEHNGLGKYYTLFLLTLGGVNGMVLTGDLFNLFVWFEVTSVASCGLVAFRNYRGESVEAALKYMILSTVGGLLVLFSIGLLYGQHGVLNYVLLSESITGTFLDKLALGLLLVIFAMKSSSVPMHMWAPDVYSEAPGPVTPFVAITSMGSLFVLFRLLFDLFRFSIDPAVAGTLIIVLGVLSMFVGVTMALVQSDIKRLIAYLSVSQIGYMLMAVGVGLATWSKAGFSDYGLMAMKGGLFHMLNDGVYKALLFLSAVAVFHATGKRDLNKLGGLAHKMPYTTIFFLIGGLFIAGVPPLSGFSSKLLIYESVYKFNPVLAIIALVVSIITLAVIGKAFFNAFLGPEQDMAEGEIPRSMLLAMALLTGILVIFTLFPNYVVSELVTPAVEALSSGIAGGIP</sequence>
<feature type="domain" description="NADH:quinone oxidoreductase/Mrp antiporter transmembrane" evidence="7">
    <location>
        <begin position="139"/>
        <end position="440"/>
    </location>
</feature>
<evidence type="ECO:0000256" key="1">
    <source>
        <dbReference type="ARBA" id="ARBA00004651"/>
    </source>
</evidence>
<evidence type="ECO:0000259" key="7">
    <source>
        <dbReference type="Pfam" id="PF00361"/>
    </source>
</evidence>
<dbReference type="PANTHER" id="PTHR42703:SF1">
    <property type="entry name" value="NA(+)_H(+) ANTIPORTER SUBUNIT D1"/>
    <property type="match status" value="1"/>
</dbReference>
<evidence type="ECO:0000313" key="8">
    <source>
        <dbReference type="EMBL" id="AGF92981.1"/>
    </source>
</evidence>
<keyword evidence="5 6" id="KW-0472">Membrane</keyword>
<feature type="transmembrane region" description="Helical" evidence="6">
    <location>
        <begin position="37"/>
        <end position="58"/>
    </location>
</feature>
<feature type="transmembrane region" description="Helical" evidence="6">
    <location>
        <begin position="78"/>
        <end position="109"/>
    </location>
</feature>
<name>M1P0W9_9ZZZZ</name>
<gene>
    <name evidence="8" type="ORF">FLSS-6_0036</name>
</gene>
<feature type="transmembrane region" description="Helical" evidence="6">
    <location>
        <begin position="429"/>
        <end position="449"/>
    </location>
</feature>
<dbReference type="PRINTS" id="PR01434">
    <property type="entry name" value="NADHDHGNASE5"/>
</dbReference>
<organism evidence="8">
    <name type="scientific">uncultured organism</name>
    <dbReference type="NCBI Taxonomy" id="155900"/>
    <lineage>
        <taxon>unclassified sequences</taxon>
        <taxon>environmental samples</taxon>
    </lineage>
</organism>
<accession>M1P0W9</accession>
<evidence type="ECO:0000256" key="2">
    <source>
        <dbReference type="ARBA" id="ARBA00022475"/>
    </source>
</evidence>
<feature type="transmembrane region" description="Helical" evidence="6">
    <location>
        <begin position="250"/>
        <end position="270"/>
    </location>
</feature>
<dbReference type="EMBL" id="JX684078">
    <property type="protein sequence ID" value="AGF92981.1"/>
    <property type="molecule type" value="Genomic_DNA"/>
</dbReference>
<feature type="transmembrane region" description="Helical" evidence="6">
    <location>
        <begin position="6"/>
        <end position="25"/>
    </location>
</feature>
<dbReference type="Pfam" id="PF00361">
    <property type="entry name" value="Proton_antipo_M"/>
    <property type="match status" value="1"/>
</dbReference>
<keyword evidence="2" id="KW-1003">Cell membrane</keyword>
<dbReference type="InterPro" id="IPR001750">
    <property type="entry name" value="ND/Mrp_TM"/>
</dbReference>
<keyword evidence="3 6" id="KW-0812">Transmembrane</keyword>
<dbReference type="PANTHER" id="PTHR42703">
    <property type="entry name" value="NADH DEHYDROGENASE"/>
    <property type="match status" value="1"/>
</dbReference>